<organism evidence="1 2">
    <name type="scientific">Microlunatus aurantiacus</name>
    <dbReference type="NCBI Taxonomy" id="446786"/>
    <lineage>
        <taxon>Bacteria</taxon>
        <taxon>Bacillati</taxon>
        <taxon>Actinomycetota</taxon>
        <taxon>Actinomycetes</taxon>
        <taxon>Propionibacteriales</taxon>
        <taxon>Propionibacteriaceae</taxon>
        <taxon>Microlunatus</taxon>
    </lineage>
</organism>
<protein>
    <submittedName>
        <fullName evidence="1">Uncharacterized protein</fullName>
    </submittedName>
</protein>
<reference evidence="2" key="1">
    <citation type="journal article" date="2019" name="Int. J. Syst. Evol. Microbiol.">
        <title>The Global Catalogue of Microorganisms (GCM) 10K type strain sequencing project: providing services to taxonomists for standard genome sequencing and annotation.</title>
        <authorList>
            <consortium name="The Broad Institute Genomics Platform"/>
            <consortium name="The Broad Institute Genome Sequencing Center for Infectious Disease"/>
            <person name="Wu L."/>
            <person name="Ma J."/>
        </authorList>
    </citation>
    <scope>NUCLEOTIDE SEQUENCE [LARGE SCALE GENOMIC DNA]</scope>
    <source>
        <strain evidence="2">JCM 16548</strain>
    </source>
</reference>
<sequence>MPTRSASPEPHARVVALGAENVEPWAVAVVTLVERPLPRGAPSTPEAGASTGPG</sequence>
<name>A0ABP7CLE3_9ACTN</name>
<evidence type="ECO:0000313" key="2">
    <source>
        <dbReference type="Proteomes" id="UP001500051"/>
    </source>
</evidence>
<proteinExistence type="predicted"/>
<keyword evidence="2" id="KW-1185">Reference proteome</keyword>
<dbReference type="EMBL" id="BAAAYX010000002">
    <property type="protein sequence ID" value="GAA3690516.1"/>
    <property type="molecule type" value="Genomic_DNA"/>
</dbReference>
<dbReference type="Proteomes" id="UP001500051">
    <property type="component" value="Unassembled WGS sequence"/>
</dbReference>
<gene>
    <name evidence="1" type="ORF">GCM10022204_01820</name>
</gene>
<accession>A0ABP7CLE3</accession>
<comment type="caution">
    <text evidence="1">The sequence shown here is derived from an EMBL/GenBank/DDBJ whole genome shotgun (WGS) entry which is preliminary data.</text>
</comment>
<evidence type="ECO:0000313" key="1">
    <source>
        <dbReference type="EMBL" id="GAA3690516.1"/>
    </source>
</evidence>
<dbReference type="RefSeq" id="WP_344810384.1">
    <property type="nucleotide sequence ID" value="NZ_BAAAYX010000002.1"/>
</dbReference>